<dbReference type="PANTHER" id="PTHR23322">
    <property type="entry name" value="FAS-ASSOCIATED PROTEIN"/>
    <property type="match status" value="1"/>
</dbReference>
<dbReference type="SUPFAM" id="SSF54236">
    <property type="entry name" value="Ubiquitin-like"/>
    <property type="match status" value="1"/>
</dbReference>
<dbReference type="AlphaFoldDB" id="A0A1E3PRM1"/>
<dbReference type="Gene3D" id="3.40.30.10">
    <property type="entry name" value="Glutaredoxin"/>
    <property type="match status" value="1"/>
</dbReference>
<dbReference type="Pfam" id="PF00789">
    <property type="entry name" value="UBX"/>
    <property type="match status" value="1"/>
</dbReference>
<dbReference type="PROSITE" id="PS50033">
    <property type="entry name" value="UBX"/>
    <property type="match status" value="1"/>
</dbReference>
<dbReference type="SMART" id="SM00594">
    <property type="entry name" value="UAS"/>
    <property type="match status" value="1"/>
</dbReference>
<dbReference type="SUPFAM" id="SSF52833">
    <property type="entry name" value="Thioredoxin-like"/>
    <property type="match status" value="1"/>
</dbReference>
<evidence type="ECO:0000256" key="1">
    <source>
        <dbReference type="SAM" id="MobiDB-lite"/>
    </source>
</evidence>
<dbReference type="InterPro" id="IPR001012">
    <property type="entry name" value="UBX_dom"/>
</dbReference>
<dbReference type="GO" id="GO:0043130">
    <property type="term" value="F:ubiquitin binding"/>
    <property type="evidence" value="ECO:0007669"/>
    <property type="project" value="TreeGrafter"/>
</dbReference>
<dbReference type="CDD" id="cd02958">
    <property type="entry name" value="UAS"/>
    <property type="match status" value="1"/>
</dbReference>
<evidence type="ECO:0000313" key="4">
    <source>
        <dbReference type="Proteomes" id="UP000095009"/>
    </source>
</evidence>
<dbReference type="Gene3D" id="1.10.8.10">
    <property type="entry name" value="DNA helicase RuvA subunit, C-terminal domain"/>
    <property type="match status" value="1"/>
</dbReference>
<protein>
    <recommendedName>
        <fullName evidence="2">UBX domain-containing protein</fullName>
    </recommendedName>
</protein>
<dbReference type="Pfam" id="PF14555">
    <property type="entry name" value="UBA_4"/>
    <property type="match status" value="1"/>
</dbReference>
<feature type="domain" description="UBX" evidence="2">
    <location>
        <begin position="439"/>
        <end position="515"/>
    </location>
</feature>
<dbReference type="InterPro" id="IPR029071">
    <property type="entry name" value="Ubiquitin-like_domsf"/>
</dbReference>
<dbReference type="STRING" id="857566.A0A1E3PRM1"/>
<dbReference type="InterPro" id="IPR009060">
    <property type="entry name" value="UBA-like_sf"/>
</dbReference>
<dbReference type="OrthoDB" id="270602at2759"/>
<dbReference type="Gene3D" id="3.10.20.90">
    <property type="entry name" value="Phosphatidylinositol 3-kinase Catalytic Subunit, Chain A, domain 1"/>
    <property type="match status" value="1"/>
</dbReference>
<name>A0A1E3PRM1_9ASCO</name>
<sequence length="518" mass="58347">MDHDEKISQFCSITAANASVAENYLIVADGDLETAVTLFLESGGSLDGRQQSNSSNENAPKNDDGNIDSAVANADEAEGLEFARRLQEEEYGSRSLQGEGAADEVRERIQPRTETLVDPYEFYPPIRPQRQARSAGIFNQSYGSDFHRLATEEAAQIIGSSDEEDNAILPNVPRLSAHQSRLARLFRPPFDLMTNIDIDSARDLAREQKKFIIITIQDPTDFRCQVLNRDLWSDKDVKEAIKANFIFLQYEDTSNDGAQYLQFYPFEEYPHIAILDPRTGEQLKIWSEAPKASEWVQQVYDFLSQFNLESGHQNPIVGSTAARPKSDVNHMTEEEQIDLAVRQSLGQSKTGNSLENEIEVSDSDGDYMDADEGFSDLDDNEMTDTYATSTSKFTQPESQVASVNEDNKKGEVEIQESGPLTEEDIFASIIPQDLPEPTDPKTTTRLQIRLGDGTRIVRRFNLSDKIRDIYAFIKFSVNSMKDEYFALTSERRKLIEHIDETIESFGLKNAVVLVEVLE</sequence>
<reference evidence="3 4" key="1">
    <citation type="journal article" date="2016" name="Proc. Natl. Acad. Sci. U.S.A.">
        <title>Comparative genomics of biotechnologically important yeasts.</title>
        <authorList>
            <person name="Riley R."/>
            <person name="Haridas S."/>
            <person name="Wolfe K.H."/>
            <person name="Lopes M.R."/>
            <person name="Hittinger C.T."/>
            <person name="Goeker M."/>
            <person name="Salamov A.A."/>
            <person name="Wisecaver J.H."/>
            <person name="Long T.M."/>
            <person name="Calvey C.H."/>
            <person name="Aerts A.L."/>
            <person name="Barry K.W."/>
            <person name="Choi C."/>
            <person name="Clum A."/>
            <person name="Coughlan A.Y."/>
            <person name="Deshpande S."/>
            <person name="Douglass A.P."/>
            <person name="Hanson S.J."/>
            <person name="Klenk H.-P."/>
            <person name="LaButti K.M."/>
            <person name="Lapidus A."/>
            <person name="Lindquist E.A."/>
            <person name="Lipzen A.M."/>
            <person name="Meier-Kolthoff J.P."/>
            <person name="Ohm R.A."/>
            <person name="Otillar R.P."/>
            <person name="Pangilinan J.L."/>
            <person name="Peng Y."/>
            <person name="Rokas A."/>
            <person name="Rosa C.A."/>
            <person name="Scheuner C."/>
            <person name="Sibirny A.A."/>
            <person name="Slot J.C."/>
            <person name="Stielow J.B."/>
            <person name="Sun H."/>
            <person name="Kurtzman C.P."/>
            <person name="Blackwell M."/>
            <person name="Grigoriev I.V."/>
            <person name="Jeffries T.W."/>
        </authorList>
    </citation>
    <scope>NUCLEOTIDE SEQUENCE [LARGE SCALE GENOMIC DNA]</scope>
    <source>
        <strain evidence="3 4">DSM 6958</strain>
    </source>
</reference>
<keyword evidence="4" id="KW-1185">Reference proteome</keyword>
<dbReference type="GO" id="GO:0005634">
    <property type="term" value="C:nucleus"/>
    <property type="evidence" value="ECO:0007669"/>
    <property type="project" value="TreeGrafter"/>
</dbReference>
<dbReference type="SUPFAM" id="SSF46934">
    <property type="entry name" value="UBA-like"/>
    <property type="match status" value="1"/>
</dbReference>
<dbReference type="SMART" id="SM00166">
    <property type="entry name" value="UBX"/>
    <property type="match status" value="1"/>
</dbReference>
<dbReference type="GO" id="GO:0043161">
    <property type="term" value="P:proteasome-mediated ubiquitin-dependent protein catabolic process"/>
    <property type="evidence" value="ECO:0007669"/>
    <property type="project" value="TreeGrafter"/>
</dbReference>
<dbReference type="InterPro" id="IPR006577">
    <property type="entry name" value="UAS"/>
</dbReference>
<feature type="region of interest" description="Disordered" evidence="1">
    <location>
        <begin position="89"/>
        <end position="108"/>
    </location>
</feature>
<dbReference type="Pfam" id="PF13899">
    <property type="entry name" value="Thioredoxin_7"/>
    <property type="match status" value="1"/>
</dbReference>
<dbReference type="InterPro" id="IPR050730">
    <property type="entry name" value="UBX_domain-protein"/>
</dbReference>
<evidence type="ECO:0000313" key="3">
    <source>
        <dbReference type="EMBL" id="ODQ68075.1"/>
    </source>
</evidence>
<proteinExistence type="predicted"/>
<evidence type="ECO:0000259" key="2">
    <source>
        <dbReference type="PROSITE" id="PS50033"/>
    </source>
</evidence>
<gene>
    <name evidence="3" type="ORF">NADFUDRAFT_81156</name>
</gene>
<feature type="compositionally biased region" description="Polar residues" evidence="1">
    <location>
        <begin position="48"/>
        <end position="59"/>
    </location>
</feature>
<dbReference type="InterPro" id="IPR036249">
    <property type="entry name" value="Thioredoxin-like_sf"/>
</dbReference>
<feature type="region of interest" description="Disordered" evidence="1">
    <location>
        <begin position="44"/>
        <end position="69"/>
    </location>
</feature>
<dbReference type="PANTHER" id="PTHR23322:SF6">
    <property type="entry name" value="UBX DOMAIN-CONTAINING PROTEIN 7"/>
    <property type="match status" value="1"/>
</dbReference>
<organism evidence="3 4">
    <name type="scientific">Nadsonia fulvescens var. elongata DSM 6958</name>
    <dbReference type="NCBI Taxonomy" id="857566"/>
    <lineage>
        <taxon>Eukaryota</taxon>
        <taxon>Fungi</taxon>
        <taxon>Dikarya</taxon>
        <taxon>Ascomycota</taxon>
        <taxon>Saccharomycotina</taxon>
        <taxon>Dipodascomycetes</taxon>
        <taxon>Dipodascales</taxon>
        <taxon>Dipodascales incertae sedis</taxon>
        <taxon>Nadsonia</taxon>
    </lineage>
</organism>
<accession>A0A1E3PRM1</accession>
<dbReference type="Proteomes" id="UP000095009">
    <property type="component" value="Unassembled WGS sequence"/>
</dbReference>
<dbReference type="EMBL" id="KV454406">
    <property type="protein sequence ID" value="ODQ68075.1"/>
    <property type="molecule type" value="Genomic_DNA"/>
</dbReference>